<dbReference type="EMBL" id="HE601483">
    <property type="protein sequence ID" value="CAP34967.2"/>
    <property type="molecule type" value="Genomic_DNA"/>
</dbReference>
<protein>
    <submittedName>
        <fullName evidence="2">Protein CBG17141</fullName>
    </submittedName>
</protein>
<organism evidence="2 3">
    <name type="scientific">Caenorhabditis briggsae</name>
    <dbReference type="NCBI Taxonomy" id="6238"/>
    <lineage>
        <taxon>Eukaryota</taxon>
        <taxon>Metazoa</taxon>
        <taxon>Ecdysozoa</taxon>
        <taxon>Nematoda</taxon>
        <taxon>Chromadorea</taxon>
        <taxon>Rhabditida</taxon>
        <taxon>Rhabditina</taxon>
        <taxon>Rhabditomorpha</taxon>
        <taxon>Rhabditoidea</taxon>
        <taxon>Rhabditidae</taxon>
        <taxon>Peloderinae</taxon>
        <taxon>Caenorhabditis</taxon>
    </lineage>
</organism>
<dbReference type="InterPro" id="IPR035291">
    <property type="entry name" value="DUF5354"/>
</dbReference>
<dbReference type="PANTHER" id="PTHR31712">
    <property type="entry name" value="DIETARY RESTRICTION OVER EXPRESSED"/>
    <property type="match status" value="1"/>
</dbReference>
<feature type="signal peptide" evidence="1">
    <location>
        <begin position="1"/>
        <end position="18"/>
    </location>
</feature>
<dbReference type="GeneID" id="8586167"/>
<keyword evidence="1" id="KW-0732">Signal</keyword>
<reference evidence="2 3" key="2">
    <citation type="journal article" date="2011" name="PLoS Genet.">
        <title>Caenorhabditis briggsae recombinant inbred line genotypes reveal inter-strain incompatibility and the evolution of recombination.</title>
        <authorList>
            <person name="Ross J.A."/>
            <person name="Koboldt D.C."/>
            <person name="Staisch J.E."/>
            <person name="Chamberlin H.M."/>
            <person name="Gupta B.P."/>
            <person name="Miller R.D."/>
            <person name="Baird S.E."/>
            <person name="Haag E.S."/>
        </authorList>
    </citation>
    <scope>NUCLEOTIDE SEQUENCE [LARGE SCALE GENOMIC DNA]</scope>
    <source>
        <strain evidence="2 3">AF16</strain>
    </source>
</reference>
<evidence type="ECO:0000313" key="2">
    <source>
        <dbReference type="EMBL" id="CAP34967.2"/>
    </source>
</evidence>
<dbReference type="HOGENOM" id="CLU_1887593_0_0_1"/>
<dbReference type="RefSeq" id="XP_002644172.2">
    <property type="nucleotide sequence ID" value="XM_002644126.2"/>
</dbReference>
<accession>A8XQP2</accession>
<dbReference type="InParanoid" id="A8XQP2"/>
<dbReference type="Proteomes" id="UP000008549">
    <property type="component" value="Unassembled WGS sequence"/>
</dbReference>
<dbReference type="KEGG" id="cbr:CBG_17141"/>
<name>A8XQP2_CAEBR</name>
<proteinExistence type="predicted"/>
<sequence>MFSKTAMLLTCTAIAISSFSVRPLAKNTVQDAHEQLTRKIRSAPTCRTQRISTKGMSTASTWILTTTPTSSASSTSHIPDLPCSTSAFKRLSSSTLPDVHPRFPFVACAKEMAATYQRDSPRSSISTSPMPETSF</sequence>
<reference evidence="2 3" key="1">
    <citation type="journal article" date="2003" name="PLoS Biol.">
        <title>The genome sequence of Caenorhabditis briggsae: a platform for comparative genomics.</title>
        <authorList>
            <person name="Stein L.D."/>
            <person name="Bao Z."/>
            <person name="Blasiar D."/>
            <person name="Blumenthal T."/>
            <person name="Brent M.R."/>
            <person name="Chen N."/>
            <person name="Chinwalla A."/>
            <person name="Clarke L."/>
            <person name="Clee C."/>
            <person name="Coghlan A."/>
            <person name="Coulson A."/>
            <person name="D'Eustachio P."/>
            <person name="Fitch D.H."/>
            <person name="Fulton L.A."/>
            <person name="Fulton R.E."/>
            <person name="Griffiths-Jones S."/>
            <person name="Harris T.W."/>
            <person name="Hillier L.W."/>
            <person name="Kamath R."/>
            <person name="Kuwabara P.E."/>
            <person name="Mardis E.R."/>
            <person name="Marra M.A."/>
            <person name="Miner T.L."/>
            <person name="Minx P."/>
            <person name="Mullikin J.C."/>
            <person name="Plumb R.W."/>
            <person name="Rogers J."/>
            <person name="Schein J.E."/>
            <person name="Sohrmann M."/>
            <person name="Spieth J."/>
            <person name="Stajich J.E."/>
            <person name="Wei C."/>
            <person name="Willey D."/>
            <person name="Wilson R.K."/>
            <person name="Durbin R."/>
            <person name="Waterston R.H."/>
        </authorList>
    </citation>
    <scope>NUCLEOTIDE SEQUENCE [LARGE SCALE GENOMIC DNA]</scope>
    <source>
        <strain evidence="2 3">AF16</strain>
    </source>
</reference>
<dbReference type="OMA" id="PFVACAK"/>
<keyword evidence="3" id="KW-1185">Reference proteome</keyword>
<evidence type="ECO:0000256" key="1">
    <source>
        <dbReference type="SAM" id="SignalP"/>
    </source>
</evidence>
<gene>
    <name evidence="2" type="ORF">CBG17141</name>
    <name evidence="2" type="ORF">CBG_17141</name>
</gene>
<evidence type="ECO:0000313" key="3">
    <source>
        <dbReference type="Proteomes" id="UP000008549"/>
    </source>
</evidence>
<dbReference type="AlphaFoldDB" id="A8XQP2"/>
<dbReference type="PANTHER" id="PTHR31712:SF0">
    <property type="entry name" value="DIETARY RESTRICTION OVER EXPRESSED-RELATED"/>
    <property type="match status" value="1"/>
</dbReference>
<dbReference type="CTD" id="8586167"/>
<feature type="chain" id="PRO_5002730870" evidence="1">
    <location>
        <begin position="19"/>
        <end position="135"/>
    </location>
</feature>